<evidence type="ECO:0000256" key="1">
    <source>
        <dbReference type="SAM" id="MobiDB-lite"/>
    </source>
</evidence>
<dbReference type="RefSeq" id="WP_143332637.1">
    <property type="nucleotide sequence ID" value="NZ_AP019697.1"/>
</dbReference>
<dbReference type="EMBL" id="AP019697">
    <property type="protein sequence ID" value="BBK25454.1"/>
    <property type="molecule type" value="Genomic_DNA"/>
</dbReference>
<keyword evidence="3" id="KW-1185">Reference proteome</keyword>
<reference evidence="3" key="1">
    <citation type="submission" date="2019-05" db="EMBL/GenBank/DDBJ databases">
        <title>Complete genome sequencing of Dialister sp. strain 5BBH33.</title>
        <authorList>
            <person name="Sakamoto M."/>
            <person name="Murakami T."/>
            <person name="Mori H."/>
        </authorList>
    </citation>
    <scope>NUCLEOTIDE SEQUENCE [LARGE SCALE GENOMIC DNA]</scope>
    <source>
        <strain evidence="3">5BBH33</strain>
    </source>
</reference>
<evidence type="ECO:0008006" key="4">
    <source>
        <dbReference type="Google" id="ProtNLM"/>
    </source>
</evidence>
<dbReference type="Gene3D" id="1.25.40.10">
    <property type="entry name" value="Tetratricopeptide repeat domain"/>
    <property type="match status" value="1"/>
</dbReference>
<dbReference type="AlphaFoldDB" id="A0A8D4UV34"/>
<accession>A0A8D4UV34</accession>
<protein>
    <recommendedName>
        <fullName evidence="4">Tetratricopeptide repeat protein</fullName>
    </recommendedName>
</protein>
<sequence>MKKNNEEQDRDLEAAVNLIKHIRNFYEAIPPVMQQMCTEAILDAAGEMQENGDLKPAMAELEYLPPSLHTGEIDLLLAKIYSQIGSFDNPDHPKFRKRAITIMQRHADEMKKDYDWNLFMGHLYALTFQDEKALPYLNQALKLYPKGGDTISKSDIREMIKGSKLNIKLLKMGEDIGDIGEYDFEDDPEEKPFTDLGSLTYEEIRKTYEGISAGLSAMPDPYSSDDSGSLDDDDEDYDDDDDLIDINDSFVKRAEDFWKVFKKNENAIIDAIEKGPVGTGEFPGLKAMENVRDASWELGFLPRINVGKSVNGKGKKYDLYLRLFGRPYILYAMKCIKDHAPKSVTKKWNIHVGRKIEKDGAIDDGTVHVPWNEINISVEEMQLPDNNTYYDITIDNKLENVVKNDAPDLAVDALMRAIGDYAFEENINSFSFQKLPEKGIRMTLADLPDFLRKEGKEIDVDPEEELREERPYTREPDINDEDGWRGDIFAGTARCKELVTSYEFGEDGNLDDLLDLPVAPVFLCIPTKDIQEDLVPDTLFNVRETIEDLIGKNGTVMGVATGLHHIYIDLILWDIRKALEAIIPALQNSDLPEVILNPFSQNVDGFYIKEPKKAEPAKIIPFRKGKK</sequence>
<dbReference type="Proteomes" id="UP000320585">
    <property type="component" value="Chromosome"/>
</dbReference>
<dbReference type="OrthoDB" id="4827574at2"/>
<dbReference type="InterPro" id="IPR011990">
    <property type="entry name" value="TPR-like_helical_dom_sf"/>
</dbReference>
<evidence type="ECO:0000313" key="3">
    <source>
        <dbReference type="Proteomes" id="UP000320585"/>
    </source>
</evidence>
<dbReference type="GeneID" id="92716620"/>
<name>A0A8D4UV34_9FIRM</name>
<proteinExistence type="predicted"/>
<gene>
    <name evidence="2" type="ORF">Dia5BBH33_13890</name>
</gene>
<feature type="compositionally biased region" description="Acidic residues" evidence="1">
    <location>
        <begin position="228"/>
        <end position="238"/>
    </location>
</feature>
<evidence type="ECO:0000313" key="2">
    <source>
        <dbReference type="EMBL" id="BBK25454.1"/>
    </source>
</evidence>
<dbReference type="KEGG" id="dho:Dia5BBH33_13890"/>
<feature type="region of interest" description="Disordered" evidence="1">
    <location>
        <begin position="215"/>
        <end position="238"/>
    </location>
</feature>
<organism evidence="2 3">
    <name type="scientific">Dialister hominis</name>
    <dbReference type="NCBI Taxonomy" id="2582419"/>
    <lineage>
        <taxon>Bacteria</taxon>
        <taxon>Bacillati</taxon>
        <taxon>Bacillota</taxon>
        <taxon>Negativicutes</taxon>
        <taxon>Veillonellales</taxon>
        <taxon>Veillonellaceae</taxon>
        <taxon>Dialister</taxon>
    </lineage>
</organism>